<dbReference type="Proteomes" id="UP001602119">
    <property type="component" value="Unassembled WGS sequence"/>
</dbReference>
<sequence length="74" mass="8502">MDVTADHSACDETSECPCRYDYDAIRREAEEDADRARRRLAWESTSGSDEDADRALAAYLYAEEQAEDLHEMRP</sequence>
<dbReference type="EMBL" id="JBIAXI010000024">
    <property type="protein sequence ID" value="MFF4777644.1"/>
    <property type="molecule type" value="Genomic_DNA"/>
</dbReference>
<evidence type="ECO:0000313" key="2">
    <source>
        <dbReference type="Proteomes" id="UP001602119"/>
    </source>
</evidence>
<protein>
    <submittedName>
        <fullName evidence="1">Uncharacterized protein</fullName>
    </submittedName>
</protein>
<reference evidence="1 2" key="1">
    <citation type="submission" date="2024-10" db="EMBL/GenBank/DDBJ databases">
        <title>The Natural Products Discovery Center: Release of the First 8490 Sequenced Strains for Exploring Actinobacteria Biosynthetic Diversity.</title>
        <authorList>
            <person name="Kalkreuter E."/>
            <person name="Kautsar S.A."/>
            <person name="Yang D."/>
            <person name="Bader C.D."/>
            <person name="Teijaro C.N."/>
            <person name="Fluegel L."/>
            <person name="Davis C.M."/>
            <person name="Simpson J.R."/>
            <person name="Lauterbach L."/>
            <person name="Steele A.D."/>
            <person name="Gui C."/>
            <person name="Meng S."/>
            <person name="Li G."/>
            <person name="Viehrig K."/>
            <person name="Ye F."/>
            <person name="Su P."/>
            <person name="Kiefer A.F."/>
            <person name="Nichols A."/>
            <person name="Cepeda A.J."/>
            <person name="Yan W."/>
            <person name="Fan B."/>
            <person name="Jiang Y."/>
            <person name="Adhikari A."/>
            <person name="Zheng C.-J."/>
            <person name="Schuster L."/>
            <person name="Cowan T.M."/>
            <person name="Smanski M.J."/>
            <person name="Chevrette M.G."/>
            <person name="De Carvalho L.P.S."/>
            <person name="Shen B."/>
        </authorList>
    </citation>
    <scope>NUCLEOTIDE SEQUENCE [LARGE SCALE GENOMIC DNA]</scope>
    <source>
        <strain evidence="1 2">NPDC001281</strain>
    </source>
</reference>
<accession>A0ABW6VE69</accession>
<comment type="caution">
    <text evidence="1">The sequence shown here is derived from an EMBL/GenBank/DDBJ whole genome shotgun (WGS) entry which is preliminary data.</text>
</comment>
<gene>
    <name evidence="1" type="ORF">ACFY05_32935</name>
</gene>
<name>A0ABW6VE69_MICFU</name>
<keyword evidence="2" id="KW-1185">Reference proteome</keyword>
<proteinExistence type="predicted"/>
<organism evidence="1 2">
    <name type="scientific">Microtetraspora fusca</name>
    <dbReference type="NCBI Taxonomy" id="1997"/>
    <lineage>
        <taxon>Bacteria</taxon>
        <taxon>Bacillati</taxon>
        <taxon>Actinomycetota</taxon>
        <taxon>Actinomycetes</taxon>
        <taxon>Streptosporangiales</taxon>
        <taxon>Streptosporangiaceae</taxon>
        <taxon>Microtetraspora</taxon>
    </lineage>
</organism>
<dbReference type="RefSeq" id="WP_387346148.1">
    <property type="nucleotide sequence ID" value="NZ_JBIAXI010000024.1"/>
</dbReference>
<evidence type="ECO:0000313" key="1">
    <source>
        <dbReference type="EMBL" id="MFF4777644.1"/>
    </source>
</evidence>